<dbReference type="GO" id="GO:0005776">
    <property type="term" value="C:autophagosome"/>
    <property type="evidence" value="ECO:0007669"/>
    <property type="project" value="TreeGrafter"/>
</dbReference>
<sequence>DNAEDHSEITLLKSGEVTMVVPLSIDGISQFGDGSRELFIKSSCYSVLTVDMRDCGQTISWMFSSEPKSISFSVVYQESADTPVEQTKVLIPLTRCNSHEETVQGQLKVRHPGHYILIFDNSFSRFISKKVFYHLTMEKPVIYDGSDCS</sequence>
<dbReference type="InterPro" id="IPR009038">
    <property type="entry name" value="GOLD_dom"/>
</dbReference>
<dbReference type="PANTHER" id="PTHR46753:SF2">
    <property type="entry name" value="FYVE AND COILED-COIL DOMAIN-CONTAINING PROTEIN 1"/>
    <property type="match status" value="1"/>
</dbReference>
<reference evidence="2" key="3">
    <citation type="submission" date="2025-09" db="UniProtKB">
        <authorList>
            <consortium name="Ensembl"/>
        </authorList>
    </citation>
    <scope>IDENTIFICATION</scope>
</reference>
<dbReference type="GO" id="GO:0005764">
    <property type="term" value="C:lysosome"/>
    <property type="evidence" value="ECO:0007669"/>
    <property type="project" value="TreeGrafter"/>
</dbReference>
<dbReference type="PROSITE" id="PS50866">
    <property type="entry name" value="GOLD"/>
    <property type="match status" value="1"/>
</dbReference>
<name>A0A3P8UI50_CYNSE</name>
<evidence type="ECO:0000313" key="3">
    <source>
        <dbReference type="Proteomes" id="UP000265120"/>
    </source>
</evidence>
<dbReference type="GO" id="GO:0005770">
    <property type="term" value="C:late endosome"/>
    <property type="evidence" value="ECO:0007669"/>
    <property type="project" value="TreeGrafter"/>
</dbReference>
<evidence type="ECO:0000259" key="1">
    <source>
        <dbReference type="PROSITE" id="PS50866"/>
    </source>
</evidence>
<reference evidence="2" key="2">
    <citation type="submission" date="2025-08" db="UniProtKB">
        <authorList>
            <consortium name="Ensembl"/>
        </authorList>
    </citation>
    <scope>IDENTIFICATION</scope>
</reference>
<dbReference type="SUPFAM" id="SSF101576">
    <property type="entry name" value="Supernatant protein factor (SPF), C-terminal domain"/>
    <property type="match status" value="1"/>
</dbReference>
<dbReference type="InterPro" id="IPR036598">
    <property type="entry name" value="GOLD_dom_sf"/>
</dbReference>
<evidence type="ECO:0000313" key="2">
    <source>
        <dbReference type="Ensembl" id="ENSCSEP00000000296.1"/>
    </source>
</evidence>
<dbReference type="FunFam" id="2.60.120.680:FF:000004">
    <property type="entry name" value="FYVE and coiled-coil domain containing 1"/>
    <property type="match status" value="1"/>
</dbReference>
<dbReference type="Proteomes" id="UP000265120">
    <property type="component" value="Chromosome 2"/>
</dbReference>
<dbReference type="GO" id="GO:0072383">
    <property type="term" value="P:plus-end-directed vesicle transport along microtubule"/>
    <property type="evidence" value="ECO:0007669"/>
    <property type="project" value="TreeGrafter"/>
</dbReference>
<accession>A0A3P8UI50</accession>
<feature type="domain" description="GOLD" evidence="1">
    <location>
        <begin position="1"/>
        <end position="137"/>
    </location>
</feature>
<organism evidence="2 3">
    <name type="scientific">Cynoglossus semilaevis</name>
    <name type="common">Tongue sole</name>
    <dbReference type="NCBI Taxonomy" id="244447"/>
    <lineage>
        <taxon>Eukaryota</taxon>
        <taxon>Metazoa</taxon>
        <taxon>Chordata</taxon>
        <taxon>Craniata</taxon>
        <taxon>Vertebrata</taxon>
        <taxon>Euteleostomi</taxon>
        <taxon>Actinopterygii</taxon>
        <taxon>Neopterygii</taxon>
        <taxon>Teleostei</taxon>
        <taxon>Neoteleostei</taxon>
        <taxon>Acanthomorphata</taxon>
        <taxon>Carangaria</taxon>
        <taxon>Pleuronectiformes</taxon>
        <taxon>Pleuronectoidei</taxon>
        <taxon>Cynoglossidae</taxon>
        <taxon>Cynoglossinae</taxon>
        <taxon>Cynoglossus</taxon>
    </lineage>
</organism>
<dbReference type="InParanoid" id="A0A3P8UI50"/>
<keyword evidence="3" id="KW-1185">Reference proteome</keyword>
<dbReference type="GO" id="GO:1901098">
    <property type="term" value="P:positive regulation of autophagosome maturation"/>
    <property type="evidence" value="ECO:0007669"/>
    <property type="project" value="TreeGrafter"/>
</dbReference>
<dbReference type="AlphaFoldDB" id="A0A3P8UI50"/>
<protein>
    <recommendedName>
        <fullName evidence="1">GOLD domain-containing protein</fullName>
    </recommendedName>
</protein>
<dbReference type="GeneTree" id="ENSGT00940000154044"/>
<dbReference type="PANTHER" id="PTHR46753">
    <property type="entry name" value="FYVE AND COILED-COIL DOMAIN-CONTAINING PROTEIN 1"/>
    <property type="match status" value="1"/>
</dbReference>
<dbReference type="STRING" id="244447.ENSCSEP00000000296"/>
<dbReference type="Ensembl" id="ENSCSET00000000320.1">
    <property type="protein sequence ID" value="ENSCSEP00000000296.1"/>
    <property type="gene ID" value="ENSCSEG00000000222.1"/>
</dbReference>
<proteinExistence type="predicted"/>
<dbReference type="Gene3D" id="2.60.120.680">
    <property type="entry name" value="GOLD domain"/>
    <property type="match status" value="1"/>
</dbReference>
<dbReference type="OMA" id="RCISHKE"/>
<reference evidence="2 3" key="1">
    <citation type="journal article" date="2014" name="Nat. Genet.">
        <title>Whole-genome sequence of a flatfish provides insights into ZW sex chromosome evolution and adaptation to a benthic lifestyle.</title>
        <authorList>
            <person name="Chen S."/>
            <person name="Zhang G."/>
            <person name="Shao C."/>
            <person name="Huang Q."/>
            <person name="Liu G."/>
            <person name="Zhang P."/>
            <person name="Song W."/>
            <person name="An N."/>
            <person name="Chalopin D."/>
            <person name="Volff J.N."/>
            <person name="Hong Y."/>
            <person name="Li Q."/>
            <person name="Sha Z."/>
            <person name="Zhou H."/>
            <person name="Xie M."/>
            <person name="Yu Q."/>
            <person name="Liu Y."/>
            <person name="Xiang H."/>
            <person name="Wang N."/>
            <person name="Wu K."/>
            <person name="Yang C."/>
            <person name="Zhou Q."/>
            <person name="Liao X."/>
            <person name="Yang L."/>
            <person name="Hu Q."/>
            <person name="Zhang J."/>
            <person name="Meng L."/>
            <person name="Jin L."/>
            <person name="Tian Y."/>
            <person name="Lian J."/>
            <person name="Yang J."/>
            <person name="Miao G."/>
            <person name="Liu S."/>
            <person name="Liang Z."/>
            <person name="Yan F."/>
            <person name="Li Y."/>
            <person name="Sun B."/>
            <person name="Zhang H."/>
            <person name="Zhang J."/>
            <person name="Zhu Y."/>
            <person name="Du M."/>
            <person name="Zhao Y."/>
            <person name="Schartl M."/>
            <person name="Tang Q."/>
            <person name="Wang J."/>
        </authorList>
    </citation>
    <scope>NUCLEOTIDE SEQUENCE</scope>
</reference>